<dbReference type="Gene3D" id="3.40.50.150">
    <property type="entry name" value="Vaccinia Virus protein VP39"/>
    <property type="match status" value="1"/>
</dbReference>
<dbReference type="GO" id="GO:0008757">
    <property type="term" value="F:S-adenosylmethionine-dependent methyltransferase activity"/>
    <property type="evidence" value="ECO:0007669"/>
    <property type="project" value="InterPro"/>
</dbReference>
<reference evidence="2" key="1">
    <citation type="submission" date="2018-05" db="EMBL/GenBank/DDBJ databases">
        <authorList>
            <person name="Lanie J.A."/>
            <person name="Ng W.-L."/>
            <person name="Kazmierczak K.M."/>
            <person name="Andrzejewski T.M."/>
            <person name="Davidsen T.M."/>
            <person name="Wayne K.J."/>
            <person name="Tettelin H."/>
            <person name="Glass J.I."/>
            <person name="Rusch D."/>
            <person name="Podicherti R."/>
            <person name="Tsui H.-C.T."/>
            <person name="Winkler M.E."/>
        </authorList>
    </citation>
    <scope>NUCLEOTIDE SEQUENCE</scope>
</reference>
<dbReference type="Pfam" id="PF08241">
    <property type="entry name" value="Methyltransf_11"/>
    <property type="match status" value="1"/>
</dbReference>
<dbReference type="InterPro" id="IPR029063">
    <property type="entry name" value="SAM-dependent_MTases_sf"/>
</dbReference>
<evidence type="ECO:0000259" key="1">
    <source>
        <dbReference type="Pfam" id="PF08241"/>
    </source>
</evidence>
<gene>
    <name evidence="2" type="ORF">METZ01_LOCUS240772</name>
</gene>
<accession>A0A382HKU0</accession>
<dbReference type="AlphaFoldDB" id="A0A382HKU0"/>
<feature type="non-terminal residue" evidence="2">
    <location>
        <position position="128"/>
    </location>
</feature>
<proteinExistence type="predicted"/>
<dbReference type="CDD" id="cd02440">
    <property type="entry name" value="AdoMet_MTases"/>
    <property type="match status" value="1"/>
</dbReference>
<dbReference type="SUPFAM" id="SSF53335">
    <property type="entry name" value="S-adenosyl-L-methionine-dependent methyltransferases"/>
    <property type="match status" value="1"/>
</dbReference>
<dbReference type="EMBL" id="UINC01061879">
    <property type="protein sequence ID" value="SVB87918.1"/>
    <property type="molecule type" value="Genomic_DNA"/>
</dbReference>
<evidence type="ECO:0000313" key="2">
    <source>
        <dbReference type="EMBL" id="SVB87918.1"/>
    </source>
</evidence>
<dbReference type="InterPro" id="IPR013216">
    <property type="entry name" value="Methyltransf_11"/>
</dbReference>
<sequence length="128" mass="14644">MTKKAQGDLLKLLTVETTGEKVLSFIEDEYHDNFGFQWNKFSKLQLDSYNGSSESRDRLHNQSELIDQDFRNKLILEIGAGNGRFTEILLSYGARVIAVDYSDAINANFSNHLEDVKKRNLLCIRADL</sequence>
<protein>
    <recommendedName>
        <fullName evidence="1">Methyltransferase type 11 domain-containing protein</fullName>
    </recommendedName>
</protein>
<feature type="domain" description="Methyltransferase type 11" evidence="1">
    <location>
        <begin position="76"/>
        <end position="118"/>
    </location>
</feature>
<name>A0A382HKU0_9ZZZZ</name>
<organism evidence="2">
    <name type="scientific">marine metagenome</name>
    <dbReference type="NCBI Taxonomy" id="408172"/>
    <lineage>
        <taxon>unclassified sequences</taxon>
        <taxon>metagenomes</taxon>
        <taxon>ecological metagenomes</taxon>
    </lineage>
</organism>